<dbReference type="RefSeq" id="WP_081373760.1">
    <property type="nucleotide sequence ID" value="NZ_FQXK01000012.1"/>
</dbReference>
<evidence type="ECO:0000313" key="5">
    <source>
        <dbReference type="EMBL" id="SHI13916.1"/>
    </source>
</evidence>
<organism evidence="5 6">
    <name type="scientific">Butyrivibrio fibrisolvens DSM 3071</name>
    <dbReference type="NCBI Taxonomy" id="1121131"/>
    <lineage>
        <taxon>Bacteria</taxon>
        <taxon>Bacillati</taxon>
        <taxon>Bacillota</taxon>
        <taxon>Clostridia</taxon>
        <taxon>Lachnospirales</taxon>
        <taxon>Lachnospiraceae</taxon>
        <taxon>Butyrivibrio</taxon>
    </lineage>
</organism>
<name>A0A1M5YPH6_BUTFI</name>
<dbReference type="PANTHER" id="PTHR10357">
    <property type="entry name" value="ALPHA-AMYLASE FAMILY MEMBER"/>
    <property type="match status" value="1"/>
</dbReference>
<comment type="similarity">
    <text evidence="1">Belongs to the glycosyl hydrolase 13 family.</text>
</comment>
<dbReference type="InterPro" id="IPR006047">
    <property type="entry name" value="GH13_cat_dom"/>
</dbReference>
<protein>
    <submittedName>
        <fullName evidence="5">Oligo-1,6-glucosidase</fullName>
    </submittedName>
</protein>
<dbReference type="CDD" id="cd11333">
    <property type="entry name" value="AmyAc_SI_OligoGlu_DGase"/>
    <property type="match status" value="1"/>
</dbReference>
<dbReference type="InterPro" id="IPR045857">
    <property type="entry name" value="O16G_dom_2"/>
</dbReference>
<dbReference type="AlphaFoldDB" id="A0A1M5YPH6"/>
<dbReference type="Gene3D" id="3.20.20.80">
    <property type="entry name" value="Glycosidases"/>
    <property type="match status" value="1"/>
</dbReference>
<dbReference type="Gene3D" id="2.60.40.1180">
    <property type="entry name" value="Golgi alpha-mannosidase II"/>
    <property type="match status" value="1"/>
</dbReference>
<evidence type="ECO:0000256" key="2">
    <source>
        <dbReference type="ARBA" id="ARBA00022801"/>
    </source>
</evidence>
<dbReference type="STRING" id="1121131.SAMN02745229_01658"/>
<dbReference type="SUPFAM" id="SSF51445">
    <property type="entry name" value="(Trans)glycosidases"/>
    <property type="match status" value="1"/>
</dbReference>
<dbReference type="PANTHER" id="PTHR10357:SF179">
    <property type="entry name" value="NEUTRAL AND BASIC AMINO ACID TRANSPORT PROTEIN RBAT"/>
    <property type="match status" value="1"/>
</dbReference>
<evidence type="ECO:0000256" key="1">
    <source>
        <dbReference type="ARBA" id="ARBA00008061"/>
    </source>
</evidence>
<dbReference type="InterPro" id="IPR013780">
    <property type="entry name" value="Glyco_hydro_b"/>
</dbReference>
<evidence type="ECO:0000259" key="4">
    <source>
        <dbReference type="SMART" id="SM00642"/>
    </source>
</evidence>
<feature type="domain" description="Glycosyl hydrolase family 13 catalytic" evidence="4">
    <location>
        <begin position="25"/>
        <end position="430"/>
    </location>
</feature>
<dbReference type="SMART" id="SM00642">
    <property type="entry name" value="Aamy"/>
    <property type="match status" value="1"/>
</dbReference>
<accession>A0A1M5YPH6</accession>
<dbReference type="GO" id="GO:0004556">
    <property type="term" value="F:alpha-amylase activity"/>
    <property type="evidence" value="ECO:0007669"/>
    <property type="project" value="TreeGrafter"/>
</dbReference>
<dbReference type="EMBL" id="FQXK01000012">
    <property type="protein sequence ID" value="SHI13916.1"/>
    <property type="molecule type" value="Genomic_DNA"/>
</dbReference>
<dbReference type="OrthoDB" id="9805159at2"/>
<dbReference type="GO" id="GO:0009313">
    <property type="term" value="P:oligosaccharide catabolic process"/>
    <property type="evidence" value="ECO:0007669"/>
    <property type="project" value="TreeGrafter"/>
</dbReference>
<keyword evidence="6" id="KW-1185">Reference proteome</keyword>
<keyword evidence="3" id="KW-0326">Glycosidase</keyword>
<dbReference type="SUPFAM" id="SSF51011">
    <property type="entry name" value="Glycosyl hydrolase domain"/>
    <property type="match status" value="1"/>
</dbReference>
<evidence type="ECO:0000256" key="3">
    <source>
        <dbReference type="ARBA" id="ARBA00023295"/>
    </source>
</evidence>
<proteinExistence type="inferred from homology"/>
<gene>
    <name evidence="5" type="ORF">SAMN02745229_01658</name>
</gene>
<dbReference type="Proteomes" id="UP000184278">
    <property type="component" value="Unassembled WGS sequence"/>
</dbReference>
<dbReference type="GeneID" id="89511903"/>
<dbReference type="InterPro" id="IPR017853">
    <property type="entry name" value="GH"/>
</dbReference>
<dbReference type="Pfam" id="PF00128">
    <property type="entry name" value="Alpha-amylase"/>
    <property type="match status" value="1"/>
</dbReference>
<sequence>MENNNTNDIVKNNIIKDFRSMSFYQIWIRSFADGNGDGIGDLLGVYNKLDYLKSLGVDGIWFSPLYPSPNADFGYDISDYYNIHPDYGDLDLFRKVLKGAHDRGLKVLMDLVVNHTSDEHNWFLESKKSRDNKYSDYYIWKDPKIVKGEKRPPNNWDSLFEGKAWEYVPERDQYYLHIFARKQPDLNMDNPVVREEVKKIMRFWLDMGVDGFREDVITFISKHPDLPDGYPFIPVANGMPFYKDGPRIQEYLREFRDVCLEYGALQIGEAPMTTVETALSYITGKERTLDMMFHFDHMMADCFLTEYIHRDFNLVKLKSAFSKWQTRLLGKGWNALYLENHDHPRIISRYGNEKKYWRESGTALAASYIFQQGTPFIYQGQEIGMTNISLSSIDKYIDVSSHNNYKNFHTNEPERKRLKRIQMSSRDSSRTPMQWTPEKYAGFSTNKPWFYINHNYKTVNVETEDKDPDSILNFYRKCLSLRKEHEGLIYGRYREYFHLSKKLYVYGRRWKDERYLIVISFSDNNEKLKVPKGYDLNEAELLLSNYNDTDSIDLYSDLRPYEVRLFKSIKEGLTHLKVPHLQNNSKE</sequence>
<keyword evidence="2" id="KW-0378">Hydrolase</keyword>
<dbReference type="Gene3D" id="3.90.400.10">
    <property type="entry name" value="Oligo-1,6-glucosidase, Domain 2"/>
    <property type="match status" value="1"/>
</dbReference>
<dbReference type="FunFam" id="3.90.400.10:FF:000002">
    <property type="entry name" value="Sucrose isomerase"/>
    <property type="match status" value="1"/>
</dbReference>
<reference evidence="6" key="1">
    <citation type="submission" date="2016-11" db="EMBL/GenBank/DDBJ databases">
        <authorList>
            <person name="Varghese N."/>
            <person name="Submissions S."/>
        </authorList>
    </citation>
    <scope>NUCLEOTIDE SEQUENCE [LARGE SCALE GENOMIC DNA]</scope>
    <source>
        <strain evidence="6">DSM 3071</strain>
    </source>
</reference>
<dbReference type="FunFam" id="3.20.20.80:FF:000064">
    <property type="entry name" value="Oligo-1,6-glucosidase"/>
    <property type="match status" value="1"/>
</dbReference>
<evidence type="ECO:0000313" key="6">
    <source>
        <dbReference type="Proteomes" id="UP000184278"/>
    </source>
</evidence>